<keyword evidence="2" id="KW-0862">Zinc</keyword>
<feature type="region of interest" description="Disordered" evidence="5">
    <location>
        <begin position="247"/>
        <end position="269"/>
    </location>
</feature>
<evidence type="ECO:0000256" key="5">
    <source>
        <dbReference type="SAM" id="MobiDB-lite"/>
    </source>
</evidence>
<evidence type="ECO:0000256" key="2">
    <source>
        <dbReference type="ARBA" id="ARBA00022833"/>
    </source>
</evidence>
<keyword evidence="1 3" id="KW-0479">Metal-binding</keyword>
<evidence type="ECO:0000313" key="8">
    <source>
        <dbReference type="Proteomes" id="UP000008068"/>
    </source>
</evidence>
<dbReference type="Gene3D" id="3.30.40.10">
    <property type="entry name" value="Zinc/RING finger domain, C3HC4 (zinc finger)"/>
    <property type="match status" value="1"/>
</dbReference>
<keyword evidence="4" id="KW-0175">Coiled coil</keyword>
<organism evidence="8">
    <name type="scientific">Caenorhabditis brenneri</name>
    <name type="common">Nematode worm</name>
    <dbReference type="NCBI Taxonomy" id="135651"/>
    <lineage>
        <taxon>Eukaryota</taxon>
        <taxon>Metazoa</taxon>
        <taxon>Ecdysozoa</taxon>
        <taxon>Nematoda</taxon>
        <taxon>Chromadorea</taxon>
        <taxon>Rhabditida</taxon>
        <taxon>Rhabditina</taxon>
        <taxon>Rhabditomorpha</taxon>
        <taxon>Rhabditoidea</taxon>
        <taxon>Rhabditidae</taxon>
        <taxon>Peloderinae</taxon>
        <taxon>Caenorhabditis</taxon>
    </lineage>
</organism>
<dbReference type="OrthoDB" id="2535391at2759"/>
<protein>
    <recommendedName>
        <fullName evidence="6">RING-type domain-containing protein</fullName>
    </recommendedName>
</protein>
<gene>
    <name evidence="7" type="ORF">CAEBREN_24228</name>
</gene>
<feature type="domain" description="RING-type" evidence="6">
    <location>
        <begin position="188"/>
        <end position="234"/>
    </location>
</feature>
<evidence type="ECO:0000256" key="3">
    <source>
        <dbReference type="PROSITE-ProRule" id="PRU00175"/>
    </source>
</evidence>
<sequence length="269" mass="31435">MNDTPPFCQSALISSYKNMYILKHERLFRGLKIELKRKKIQNQNAHFECCYTTSMKLLFYVTQSLTHLSVAREEELKRHSIDLDMSCWASYTTKNFKARMETAESEARIAKEAIEADQARVRAEGKREDDLRCWREAQQAEEEAVMRMESVFEQHGALVDRVKKAKDRVREARIDSRRRGPVRSVFKCQICFKKYDFDKENMKPKCLTNCGHICCEKCVKKMTVVDVVECPYCREEIDCPVSYQLKRTGDEDSDTESEGEQEGEGFNSR</sequence>
<accession>G0P1B8</accession>
<dbReference type="InterPro" id="IPR001841">
    <property type="entry name" value="Znf_RING"/>
</dbReference>
<dbReference type="InterPro" id="IPR013083">
    <property type="entry name" value="Znf_RING/FYVE/PHD"/>
</dbReference>
<evidence type="ECO:0000259" key="6">
    <source>
        <dbReference type="PROSITE" id="PS50089"/>
    </source>
</evidence>
<dbReference type="SUPFAM" id="SSF57850">
    <property type="entry name" value="RING/U-box"/>
    <property type="match status" value="1"/>
</dbReference>
<dbReference type="PROSITE" id="PS50089">
    <property type="entry name" value="ZF_RING_2"/>
    <property type="match status" value="1"/>
</dbReference>
<dbReference type="EMBL" id="GL380011">
    <property type="protein sequence ID" value="EGT42282.1"/>
    <property type="molecule type" value="Genomic_DNA"/>
</dbReference>
<keyword evidence="1 3" id="KW-0863">Zinc-finger</keyword>
<feature type="coiled-coil region" evidence="4">
    <location>
        <begin position="93"/>
        <end position="120"/>
    </location>
</feature>
<reference evidence="8" key="1">
    <citation type="submission" date="2011-07" db="EMBL/GenBank/DDBJ databases">
        <authorList>
            <consortium name="Caenorhabditis brenneri Sequencing and Analysis Consortium"/>
            <person name="Wilson R.K."/>
        </authorList>
    </citation>
    <scope>NUCLEOTIDE SEQUENCE [LARGE SCALE GENOMIC DNA]</scope>
    <source>
        <strain evidence="8">PB2801</strain>
    </source>
</reference>
<name>G0P1B8_CAEBE</name>
<evidence type="ECO:0000256" key="1">
    <source>
        <dbReference type="ARBA" id="ARBA00022771"/>
    </source>
</evidence>
<feature type="compositionally biased region" description="Acidic residues" evidence="5">
    <location>
        <begin position="251"/>
        <end position="263"/>
    </location>
</feature>
<dbReference type="AlphaFoldDB" id="G0P1B8"/>
<keyword evidence="8" id="KW-1185">Reference proteome</keyword>
<proteinExistence type="predicted"/>
<dbReference type="Proteomes" id="UP000008068">
    <property type="component" value="Unassembled WGS sequence"/>
</dbReference>
<dbReference type="GO" id="GO:0008270">
    <property type="term" value="F:zinc ion binding"/>
    <property type="evidence" value="ECO:0007669"/>
    <property type="project" value="UniProtKB-KW"/>
</dbReference>
<dbReference type="InParanoid" id="G0P1B8"/>
<evidence type="ECO:0000256" key="4">
    <source>
        <dbReference type="SAM" id="Coils"/>
    </source>
</evidence>
<dbReference type="HOGENOM" id="CLU_1035231_0_0_1"/>
<dbReference type="Pfam" id="PF14634">
    <property type="entry name" value="zf-RING_5"/>
    <property type="match status" value="1"/>
</dbReference>
<evidence type="ECO:0000313" key="7">
    <source>
        <dbReference type="EMBL" id="EGT42282.1"/>
    </source>
</evidence>